<sequence length="89" mass="10024">MIFQMIFQLLVLLLVIKAWLYRADVPVLPRSECHPGTNQKRSFTLQPLAQANTAASQYERGGLLRYICPAIVRNTIAEVISSNYMLVSA</sequence>
<evidence type="ECO:0008006" key="4">
    <source>
        <dbReference type="Google" id="ProtNLM"/>
    </source>
</evidence>
<evidence type="ECO:0000313" key="2">
    <source>
        <dbReference type="EMBL" id="KAK7202365.1"/>
    </source>
</evidence>
<keyword evidence="1" id="KW-0732">Signal</keyword>
<dbReference type="EMBL" id="JBBJBU010000019">
    <property type="protein sequence ID" value="KAK7202365.1"/>
    <property type="molecule type" value="Genomic_DNA"/>
</dbReference>
<proteinExistence type="predicted"/>
<accession>A0ABR1EXR3</accession>
<evidence type="ECO:0000313" key="3">
    <source>
        <dbReference type="Proteomes" id="UP001498771"/>
    </source>
</evidence>
<dbReference type="RefSeq" id="XP_064765398.1">
    <property type="nucleotide sequence ID" value="XM_064909348.1"/>
</dbReference>
<organism evidence="2 3">
    <name type="scientific">Myxozyma melibiosi</name>
    <dbReference type="NCBI Taxonomy" id="54550"/>
    <lineage>
        <taxon>Eukaryota</taxon>
        <taxon>Fungi</taxon>
        <taxon>Dikarya</taxon>
        <taxon>Ascomycota</taxon>
        <taxon>Saccharomycotina</taxon>
        <taxon>Lipomycetes</taxon>
        <taxon>Lipomycetales</taxon>
        <taxon>Lipomycetaceae</taxon>
        <taxon>Myxozyma</taxon>
    </lineage>
</organism>
<dbReference type="Proteomes" id="UP001498771">
    <property type="component" value="Unassembled WGS sequence"/>
</dbReference>
<reference evidence="2 3" key="1">
    <citation type="submission" date="2024-03" db="EMBL/GenBank/DDBJ databases">
        <title>Genome-scale model development and genomic sequencing of the oleaginous clade Lipomyces.</title>
        <authorList>
            <consortium name="Lawrence Berkeley National Laboratory"/>
            <person name="Czajka J.J."/>
            <person name="Han Y."/>
            <person name="Kim J."/>
            <person name="Mondo S.J."/>
            <person name="Hofstad B.A."/>
            <person name="Robles A."/>
            <person name="Haridas S."/>
            <person name="Riley R."/>
            <person name="LaButti K."/>
            <person name="Pangilinan J."/>
            <person name="Andreopoulos W."/>
            <person name="Lipzen A."/>
            <person name="Yan J."/>
            <person name="Wang M."/>
            <person name="Ng V."/>
            <person name="Grigoriev I.V."/>
            <person name="Spatafora J.W."/>
            <person name="Magnuson J.K."/>
            <person name="Baker S.E."/>
            <person name="Pomraning K.R."/>
        </authorList>
    </citation>
    <scope>NUCLEOTIDE SEQUENCE [LARGE SCALE GENOMIC DNA]</scope>
    <source>
        <strain evidence="2 3">Phaff 52-87</strain>
    </source>
</reference>
<gene>
    <name evidence="2" type="ORF">BZA70DRAFT_104033</name>
</gene>
<protein>
    <recommendedName>
        <fullName evidence="4">Secreted protein</fullName>
    </recommendedName>
</protein>
<feature type="chain" id="PRO_5046778219" description="Secreted protein" evidence="1">
    <location>
        <begin position="24"/>
        <end position="89"/>
    </location>
</feature>
<name>A0ABR1EXR3_9ASCO</name>
<dbReference type="GeneID" id="90034860"/>
<evidence type="ECO:0000256" key="1">
    <source>
        <dbReference type="SAM" id="SignalP"/>
    </source>
</evidence>
<keyword evidence="3" id="KW-1185">Reference proteome</keyword>
<comment type="caution">
    <text evidence="2">The sequence shown here is derived from an EMBL/GenBank/DDBJ whole genome shotgun (WGS) entry which is preliminary data.</text>
</comment>
<feature type="signal peptide" evidence="1">
    <location>
        <begin position="1"/>
        <end position="23"/>
    </location>
</feature>